<keyword evidence="2" id="KW-1185">Reference proteome</keyword>
<name>A0A075V4F4_9PSEU</name>
<dbReference type="KEGG" id="aja:AJAP_42405"/>
<dbReference type="RefSeq" id="WP_040133637.1">
    <property type="nucleotide sequence ID" value="NZ_CP008954.1"/>
</dbReference>
<dbReference type="EMBL" id="CP008954">
    <property type="protein sequence ID" value="AIG81252.1"/>
    <property type="molecule type" value="Genomic_DNA"/>
</dbReference>
<accession>A0A075V4F4</accession>
<dbReference type="AlphaFoldDB" id="A0A075V4F4"/>
<evidence type="ECO:0000313" key="1">
    <source>
        <dbReference type="EMBL" id="AIG81252.1"/>
    </source>
</evidence>
<gene>
    <name evidence="1" type="ORF">AJAP_42405</name>
</gene>
<reference evidence="1 2" key="1">
    <citation type="journal article" date="2014" name="J. Biotechnol.">
        <title>Complete genome sequence of the actinobacterium Amycolatopsis japonica MG417-CF17(T) (=DSM 44213T) producing (S,S)-N,N'-ethylenediaminedisuccinic acid.</title>
        <authorList>
            <person name="Stegmann E."/>
            <person name="Albersmeier A."/>
            <person name="Spohn M."/>
            <person name="Gert H."/>
            <person name="Weber T."/>
            <person name="Wohlleben W."/>
            <person name="Kalinowski J."/>
            <person name="Ruckert C."/>
        </authorList>
    </citation>
    <scope>NUCLEOTIDE SEQUENCE [LARGE SCALE GENOMIC DNA]</scope>
    <source>
        <strain evidence="2">MG417-CF17 (DSM 44213)</strain>
        <plasmid evidence="1">pAmyja1</plasmid>
    </source>
</reference>
<dbReference type="Pfam" id="PF18906">
    <property type="entry name" value="Phage_tube_2"/>
    <property type="match status" value="1"/>
</dbReference>
<geneLocation type="plasmid" evidence="1 2">
    <name>pAmyja1</name>
</geneLocation>
<dbReference type="eggNOG" id="ENOG5033T2Z">
    <property type="taxonomic scope" value="Bacteria"/>
</dbReference>
<dbReference type="InterPro" id="IPR044000">
    <property type="entry name" value="Phage_tube_2"/>
</dbReference>
<proteinExistence type="predicted"/>
<keyword evidence="1" id="KW-0614">Plasmid</keyword>
<dbReference type="HOGENOM" id="CLU_720878_0_0_11"/>
<sequence length="383" mass="40251">MTQLSRLTKLGIAPEVTPGTYVVPSYSIPFTKADFDDVIGSIKDESYRYNDSELQGMYQGPVHATWSLDVMAYPDLVGLFLAGIVGPDVVTPGVSTTLAAAAAAGATSIQTAVSIPAGSTIMLDTGQNIEYAVTGAATGTGPYEIPIVTPVGGLSKSHLINAAVVGQTTHTFKQNPFVPRRSYAITLDDTTGNPQGYTYATLSDFGLKIDPKNAVTMSVKLTSMPATSQATFAPAFNGQPPLLGWQWAMANAGSASTRGLSLDYTIKRSVDPIQSSDGTQGPREIFQGPLSVDGSYKAIFENQLDYDLYRNNVQLPATATLTQPITAGGTSLAITTSKTGFEKASRDIGGNYVQASYSISGIYNGVDGGSLAVVLKNFHPGVY</sequence>
<protein>
    <submittedName>
        <fullName evidence="1">Uncharacterized protein</fullName>
    </submittedName>
</protein>
<organism evidence="1 2">
    <name type="scientific">Amycolatopsis japonica</name>
    <dbReference type="NCBI Taxonomy" id="208439"/>
    <lineage>
        <taxon>Bacteria</taxon>
        <taxon>Bacillati</taxon>
        <taxon>Actinomycetota</taxon>
        <taxon>Actinomycetes</taxon>
        <taxon>Pseudonocardiales</taxon>
        <taxon>Pseudonocardiaceae</taxon>
        <taxon>Amycolatopsis</taxon>
        <taxon>Amycolatopsis japonica group</taxon>
    </lineage>
</organism>
<evidence type="ECO:0000313" key="2">
    <source>
        <dbReference type="Proteomes" id="UP000028492"/>
    </source>
</evidence>
<dbReference type="Proteomes" id="UP000028492">
    <property type="component" value="Plasmid pAmyja1"/>
</dbReference>